<dbReference type="Proteomes" id="UP000663440">
    <property type="component" value="Chromosome"/>
</dbReference>
<keyword evidence="3" id="KW-1185">Reference proteome</keyword>
<evidence type="ECO:0000313" key="3">
    <source>
        <dbReference type="Proteomes" id="UP000663440"/>
    </source>
</evidence>
<evidence type="ECO:0008006" key="4">
    <source>
        <dbReference type="Google" id="ProtNLM"/>
    </source>
</evidence>
<feature type="chain" id="PRO_5045147932" description="Entericidin" evidence="1">
    <location>
        <begin position="22"/>
        <end position="69"/>
    </location>
</feature>
<organism evidence="2 3">
    <name type="scientific">Flavobacterium endoglycinae</name>
    <dbReference type="NCBI Taxonomy" id="2816357"/>
    <lineage>
        <taxon>Bacteria</taxon>
        <taxon>Pseudomonadati</taxon>
        <taxon>Bacteroidota</taxon>
        <taxon>Flavobacteriia</taxon>
        <taxon>Flavobacteriales</taxon>
        <taxon>Flavobacteriaceae</taxon>
        <taxon>Flavobacterium</taxon>
    </lineage>
</organism>
<gene>
    <name evidence="2" type="ORF">J0383_21190</name>
</gene>
<proteinExistence type="predicted"/>
<name>A0ABX7QDS7_9FLAO</name>
<evidence type="ECO:0000256" key="1">
    <source>
        <dbReference type="SAM" id="SignalP"/>
    </source>
</evidence>
<sequence length="69" mass="7392">MKTLLKTKIALLLVLAGLAFSCKKNETTNSDSYENDSISNTVDTVGPEVDTTTVIDTAATKINTDSIKK</sequence>
<feature type="signal peptide" evidence="1">
    <location>
        <begin position="1"/>
        <end position="21"/>
    </location>
</feature>
<reference evidence="2 3" key="1">
    <citation type="submission" date="2021-03" db="EMBL/GenBank/DDBJ databases">
        <title>Flavobacterium kribbensis sp. nov, an endophytic bacteria, isolated from soybean.</title>
        <authorList>
            <person name="Lee J."/>
            <person name="Seo J."/>
        </authorList>
    </citation>
    <scope>NUCLEOTIDE SEQUENCE [LARGE SCALE GENOMIC DNA]</scope>
    <source>
        <strain evidence="2 3">BB8</strain>
    </source>
</reference>
<evidence type="ECO:0000313" key="2">
    <source>
        <dbReference type="EMBL" id="QSW88741.1"/>
    </source>
</evidence>
<accession>A0ABX7QDS7</accession>
<protein>
    <recommendedName>
        <fullName evidence="4">Entericidin</fullName>
    </recommendedName>
</protein>
<keyword evidence="1" id="KW-0732">Signal</keyword>
<dbReference type="EMBL" id="CP071448">
    <property type="protein sequence ID" value="QSW88741.1"/>
    <property type="molecule type" value="Genomic_DNA"/>
</dbReference>
<dbReference type="PROSITE" id="PS51257">
    <property type="entry name" value="PROKAR_LIPOPROTEIN"/>
    <property type="match status" value="1"/>
</dbReference>
<dbReference type="RefSeq" id="WP_207295940.1">
    <property type="nucleotide sequence ID" value="NZ_CP071448.1"/>
</dbReference>